<evidence type="ECO:0000313" key="6">
    <source>
        <dbReference type="Proteomes" id="UP000013827"/>
    </source>
</evidence>
<organism evidence="5 6">
    <name type="scientific">Emiliania huxleyi (strain CCMP1516)</name>
    <dbReference type="NCBI Taxonomy" id="280463"/>
    <lineage>
        <taxon>Eukaryota</taxon>
        <taxon>Haptista</taxon>
        <taxon>Haptophyta</taxon>
        <taxon>Prymnesiophyceae</taxon>
        <taxon>Isochrysidales</taxon>
        <taxon>Noelaerhabdaceae</taxon>
        <taxon>Emiliania</taxon>
    </lineage>
</organism>
<dbReference type="AlphaFoldDB" id="A0A0D3KA17"/>
<keyword evidence="3" id="KW-0732">Signal</keyword>
<dbReference type="KEGG" id="ehx:EMIHUDRAFT_253308"/>
<dbReference type="GeneID" id="17277876"/>
<dbReference type="Pfam" id="PF04755">
    <property type="entry name" value="PAP_fibrillin"/>
    <property type="match status" value="1"/>
</dbReference>
<feature type="domain" description="Plastid lipid-associated protein/fibrillin conserved" evidence="4">
    <location>
        <begin position="54"/>
        <end position="246"/>
    </location>
</feature>
<reference evidence="5" key="2">
    <citation type="submission" date="2024-10" db="UniProtKB">
        <authorList>
            <consortium name="EnsemblProtists"/>
        </authorList>
    </citation>
    <scope>IDENTIFICATION</scope>
</reference>
<feature type="chain" id="PRO_5044053630" description="Plastid lipid-associated protein/fibrillin conserved domain-containing protein" evidence="3">
    <location>
        <begin position="19"/>
        <end position="249"/>
    </location>
</feature>
<keyword evidence="6" id="KW-1185">Reference proteome</keyword>
<reference evidence="6" key="1">
    <citation type="journal article" date="2013" name="Nature">
        <title>Pan genome of the phytoplankton Emiliania underpins its global distribution.</title>
        <authorList>
            <person name="Read B.A."/>
            <person name="Kegel J."/>
            <person name="Klute M.J."/>
            <person name="Kuo A."/>
            <person name="Lefebvre S.C."/>
            <person name="Maumus F."/>
            <person name="Mayer C."/>
            <person name="Miller J."/>
            <person name="Monier A."/>
            <person name="Salamov A."/>
            <person name="Young J."/>
            <person name="Aguilar M."/>
            <person name="Claverie J.M."/>
            <person name="Frickenhaus S."/>
            <person name="Gonzalez K."/>
            <person name="Herman E.K."/>
            <person name="Lin Y.C."/>
            <person name="Napier J."/>
            <person name="Ogata H."/>
            <person name="Sarno A.F."/>
            <person name="Shmutz J."/>
            <person name="Schroeder D."/>
            <person name="de Vargas C."/>
            <person name="Verret F."/>
            <person name="von Dassow P."/>
            <person name="Valentin K."/>
            <person name="Van de Peer Y."/>
            <person name="Wheeler G."/>
            <person name="Dacks J.B."/>
            <person name="Delwiche C.F."/>
            <person name="Dyhrman S.T."/>
            <person name="Glockner G."/>
            <person name="John U."/>
            <person name="Richards T."/>
            <person name="Worden A.Z."/>
            <person name="Zhang X."/>
            <person name="Grigoriev I.V."/>
            <person name="Allen A.E."/>
            <person name="Bidle K."/>
            <person name="Borodovsky M."/>
            <person name="Bowler C."/>
            <person name="Brownlee C."/>
            <person name="Cock J.M."/>
            <person name="Elias M."/>
            <person name="Gladyshev V.N."/>
            <person name="Groth M."/>
            <person name="Guda C."/>
            <person name="Hadaegh A."/>
            <person name="Iglesias-Rodriguez M.D."/>
            <person name="Jenkins J."/>
            <person name="Jones B.M."/>
            <person name="Lawson T."/>
            <person name="Leese F."/>
            <person name="Lindquist E."/>
            <person name="Lobanov A."/>
            <person name="Lomsadze A."/>
            <person name="Malik S.B."/>
            <person name="Marsh M.E."/>
            <person name="Mackinder L."/>
            <person name="Mock T."/>
            <person name="Mueller-Roeber B."/>
            <person name="Pagarete A."/>
            <person name="Parker M."/>
            <person name="Probert I."/>
            <person name="Quesneville H."/>
            <person name="Raines C."/>
            <person name="Rensing S.A."/>
            <person name="Riano-Pachon D.M."/>
            <person name="Richier S."/>
            <person name="Rokitta S."/>
            <person name="Shiraiwa Y."/>
            <person name="Soanes D.M."/>
            <person name="van der Giezen M."/>
            <person name="Wahlund T.M."/>
            <person name="Williams B."/>
            <person name="Wilson W."/>
            <person name="Wolfe G."/>
            <person name="Wurch L.L."/>
        </authorList>
    </citation>
    <scope>NUCLEOTIDE SEQUENCE</scope>
</reference>
<evidence type="ECO:0000313" key="5">
    <source>
        <dbReference type="EnsemblProtists" id="EOD32602"/>
    </source>
</evidence>
<dbReference type="RefSeq" id="XP_005771542.1">
    <property type="nucleotide sequence ID" value="XM_005771485.1"/>
</dbReference>
<dbReference type="HOGENOM" id="CLU_045041_1_0_1"/>
<evidence type="ECO:0000256" key="3">
    <source>
        <dbReference type="SAM" id="SignalP"/>
    </source>
</evidence>
<dbReference type="EnsemblProtists" id="EOD32602">
    <property type="protein sequence ID" value="EOD32602"/>
    <property type="gene ID" value="EMIHUDRAFT_253308"/>
</dbReference>
<feature type="signal peptide" evidence="3">
    <location>
        <begin position="1"/>
        <end position="18"/>
    </location>
</feature>
<sequence length="249" mass="26357">MLILAAAAAGLQLPVTAARRSSILCCAPSDTATDAEVDDGKSAALVADLRLSAARAERGFRVDGALEELRQKVEAVEAANPEPEPVDSPLLLGEWDLEFTDAFDVLSLGLSPLEVGRISQNVRAGASAGELQAENIVELLPPLSSLAAAASLQLPRAATEYCVGATCRRLSGRRVSLVFSKLRVRPWLPFVPWGLPDGVRLEAALPSAAVDALESLTSSAVYLETTYLDEGLRVARGPGGEIYVLARRR</sequence>
<dbReference type="OMA" id="VTQRITH"/>
<dbReference type="GeneID" id="17264658"/>
<accession>A0A0D3KA17</accession>
<proteinExistence type="predicted"/>
<evidence type="ECO:0000256" key="2">
    <source>
        <dbReference type="ARBA" id="ARBA00022640"/>
    </source>
</evidence>
<evidence type="ECO:0000259" key="4">
    <source>
        <dbReference type="Pfam" id="PF04755"/>
    </source>
</evidence>
<dbReference type="InterPro" id="IPR006843">
    <property type="entry name" value="PAP/fibrillin_dom"/>
</dbReference>
<protein>
    <recommendedName>
        <fullName evidence="4">Plastid lipid-associated protein/fibrillin conserved domain-containing protein</fullName>
    </recommendedName>
</protein>
<dbReference type="EnsemblProtists" id="EOD19113">
    <property type="protein sequence ID" value="EOD19113"/>
    <property type="gene ID" value="EMIHUDRAFT_243286"/>
</dbReference>
<dbReference type="RefSeq" id="XP_005785031.1">
    <property type="nucleotide sequence ID" value="XM_005784974.1"/>
</dbReference>
<evidence type="ECO:0000256" key="1">
    <source>
        <dbReference type="ARBA" id="ARBA00004474"/>
    </source>
</evidence>
<name>A0A0D3KA17_EMIH1</name>
<comment type="subcellular location">
    <subcellularLocation>
        <location evidence="1">Plastid</location>
    </subcellularLocation>
</comment>
<dbReference type="GO" id="GO:0009536">
    <property type="term" value="C:plastid"/>
    <property type="evidence" value="ECO:0007669"/>
    <property type="project" value="UniProtKB-SubCell"/>
</dbReference>
<dbReference type="Proteomes" id="UP000013827">
    <property type="component" value="Unassembled WGS sequence"/>
</dbReference>
<dbReference type="InterPro" id="IPR039633">
    <property type="entry name" value="PAP"/>
</dbReference>
<dbReference type="PANTHER" id="PTHR31906">
    <property type="entry name" value="PLASTID-LIPID-ASSOCIATED PROTEIN 4, CHLOROPLASTIC-RELATED"/>
    <property type="match status" value="1"/>
</dbReference>
<dbReference type="KEGG" id="ehx:EMIHUDRAFT_243286"/>
<dbReference type="PaxDb" id="2903-EOD19113"/>
<keyword evidence="2" id="KW-0934">Plastid</keyword>